<feature type="region of interest" description="Disordered" evidence="8">
    <location>
        <begin position="613"/>
        <end position="647"/>
    </location>
</feature>
<protein>
    <recommendedName>
        <fullName evidence="3">ubiquitinyl hydrolase 1</fullName>
        <ecNumber evidence="3">3.4.19.12</ecNumber>
    </recommendedName>
</protein>
<dbReference type="PANTHER" id="PTHR24006">
    <property type="entry name" value="UBIQUITIN CARBOXYL-TERMINAL HYDROLASE"/>
    <property type="match status" value="1"/>
</dbReference>
<name>A0AAN8PKB2_POLSC</name>
<dbReference type="GO" id="GO:0004843">
    <property type="term" value="F:cysteine-type deubiquitinase activity"/>
    <property type="evidence" value="ECO:0007669"/>
    <property type="project" value="UniProtKB-EC"/>
</dbReference>
<evidence type="ECO:0000256" key="1">
    <source>
        <dbReference type="ARBA" id="ARBA00000707"/>
    </source>
</evidence>
<evidence type="ECO:0000259" key="9">
    <source>
        <dbReference type="PROSITE" id="PS50235"/>
    </source>
</evidence>
<dbReference type="AlphaFoldDB" id="A0AAN8PKB2"/>
<feature type="region of interest" description="Disordered" evidence="8">
    <location>
        <begin position="199"/>
        <end position="259"/>
    </location>
</feature>
<feature type="region of interest" description="Disordered" evidence="8">
    <location>
        <begin position="83"/>
        <end position="160"/>
    </location>
</feature>
<comment type="similarity">
    <text evidence="2">Belongs to the peptidase C19 family. USP10 subfamily.</text>
</comment>
<dbReference type="GO" id="GO:0006508">
    <property type="term" value="P:proteolysis"/>
    <property type="evidence" value="ECO:0007669"/>
    <property type="project" value="UniProtKB-KW"/>
</dbReference>
<keyword evidence="5" id="KW-0833">Ubl conjugation pathway</keyword>
<dbReference type="SUPFAM" id="SSF54001">
    <property type="entry name" value="Cysteine proteinases"/>
    <property type="match status" value="1"/>
</dbReference>
<dbReference type="EC" id="3.4.19.12" evidence="3"/>
<dbReference type="GO" id="GO:0030330">
    <property type="term" value="P:DNA damage response, signal transduction by p53 class mediator"/>
    <property type="evidence" value="ECO:0007669"/>
    <property type="project" value="TreeGrafter"/>
</dbReference>
<dbReference type="InterPro" id="IPR001394">
    <property type="entry name" value="Peptidase_C19_UCH"/>
</dbReference>
<dbReference type="EMBL" id="JAWJWE010000004">
    <property type="protein sequence ID" value="KAK6636015.1"/>
    <property type="molecule type" value="Genomic_DNA"/>
</dbReference>
<keyword evidence="7" id="KW-0788">Thiol protease</keyword>
<dbReference type="GO" id="GO:0010506">
    <property type="term" value="P:regulation of autophagy"/>
    <property type="evidence" value="ECO:0007669"/>
    <property type="project" value="TreeGrafter"/>
</dbReference>
<dbReference type="FunFam" id="3.90.70.10:FF:000092">
    <property type="entry name" value="Ubiquitin carboxyl-terminal hydrolase"/>
    <property type="match status" value="1"/>
</dbReference>
<dbReference type="GO" id="GO:0005634">
    <property type="term" value="C:nucleus"/>
    <property type="evidence" value="ECO:0007669"/>
    <property type="project" value="TreeGrafter"/>
</dbReference>
<evidence type="ECO:0000256" key="8">
    <source>
        <dbReference type="SAM" id="MobiDB-lite"/>
    </source>
</evidence>
<dbReference type="Gene3D" id="3.90.70.10">
    <property type="entry name" value="Cysteine proteinases"/>
    <property type="match status" value="1"/>
</dbReference>
<organism evidence="10 11">
    <name type="scientific">Polyplax serrata</name>
    <name type="common">Common mouse louse</name>
    <dbReference type="NCBI Taxonomy" id="468196"/>
    <lineage>
        <taxon>Eukaryota</taxon>
        <taxon>Metazoa</taxon>
        <taxon>Ecdysozoa</taxon>
        <taxon>Arthropoda</taxon>
        <taxon>Hexapoda</taxon>
        <taxon>Insecta</taxon>
        <taxon>Pterygota</taxon>
        <taxon>Neoptera</taxon>
        <taxon>Paraneoptera</taxon>
        <taxon>Psocodea</taxon>
        <taxon>Troctomorpha</taxon>
        <taxon>Phthiraptera</taxon>
        <taxon>Anoplura</taxon>
        <taxon>Polyplacidae</taxon>
        <taxon>Polyplax</taxon>
    </lineage>
</organism>
<evidence type="ECO:0000313" key="11">
    <source>
        <dbReference type="Proteomes" id="UP001372834"/>
    </source>
</evidence>
<feature type="compositionally biased region" description="Polar residues" evidence="8">
    <location>
        <begin position="636"/>
        <end position="647"/>
    </location>
</feature>
<dbReference type="InterPro" id="IPR038765">
    <property type="entry name" value="Papain-like_cys_pep_sf"/>
</dbReference>
<comment type="catalytic activity">
    <reaction evidence="1">
        <text>Thiol-dependent hydrolysis of ester, thioester, amide, peptide and isopeptide bonds formed by the C-terminal Gly of ubiquitin (a 76-residue protein attached to proteins as an intracellular targeting signal).</text>
        <dbReference type="EC" id="3.4.19.12"/>
    </reaction>
</comment>
<dbReference type="PANTHER" id="PTHR24006:SF687">
    <property type="entry name" value="UBIQUITIN CARBOXYL-TERMINAL HYDROLASE 10"/>
    <property type="match status" value="1"/>
</dbReference>
<feature type="domain" description="USP" evidence="9">
    <location>
        <begin position="678"/>
        <end position="1055"/>
    </location>
</feature>
<dbReference type="Pfam" id="PF00443">
    <property type="entry name" value="UCH"/>
    <property type="match status" value="1"/>
</dbReference>
<accession>A0AAN8PKB2</accession>
<evidence type="ECO:0000256" key="4">
    <source>
        <dbReference type="ARBA" id="ARBA00022670"/>
    </source>
</evidence>
<dbReference type="InterPro" id="IPR028889">
    <property type="entry name" value="USP"/>
</dbReference>
<dbReference type="Proteomes" id="UP001372834">
    <property type="component" value="Unassembled WGS sequence"/>
</dbReference>
<dbReference type="InterPro" id="IPR050164">
    <property type="entry name" value="Peptidase_C19"/>
</dbReference>
<dbReference type="PROSITE" id="PS50235">
    <property type="entry name" value="USP_3"/>
    <property type="match status" value="1"/>
</dbReference>
<evidence type="ECO:0000313" key="10">
    <source>
        <dbReference type="EMBL" id="KAK6636015.1"/>
    </source>
</evidence>
<feature type="region of interest" description="Disordered" evidence="8">
    <location>
        <begin position="549"/>
        <end position="578"/>
    </location>
</feature>
<evidence type="ECO:0000256" key="2">
    <source>
        <dbReference type="ARBA" id="ARBA00005427"/>
    </source>
</evidence>
<evidence type="ECO:0000256" key="6">
    <source>
        <dbReference type="ARBA" id="ARBA00022801"/>
    </source>
</evidence>
<dbReference type="GO" id="GO:0005829">
    <property type="term" value="C:cytosol"/>
    <property type="evidence" value="ECO:0007669"/>
    <property type="project" value="TreeGrafter"/>
</dbReference>
<evidence type="ECO:0000256" key="7">
    <source>
        <dbReference type="ARBA" id="ARBA00022807"/>
    </source>
</evidence>
<gene>
    <name evidence="10" type="ORF">RUM43_009667</name>
</gene>
<reference evidence="10 11" key="1">
    <citation type="submission" date="2023-10" db="EMBL/GenBank/DDBJ databases">
        <title>Genomes of two closely related lineages of the louse Polyplax serrata with different host specificities.</title>
        <authorList>
            <person name="Martinu J."/>
            <person name="Tarabai H."/>
            <person name="Stefka J."/>
            <person name="Hypsa V."/>
        </authorList>
    </citation>
    <scope>NUCLEOTIDE SEQUENCE [LARGE SCALE GENOMIC DNA]</scope>
    <source>
        <strain evidence="10">HR10_N</strain>
    </source>
</reference>
<dbReference type="PROSITE" id="PS00973">
    <property type="entry name" value="USP_2"/>
    <property type="match status" value="1"/>
</dbReference>
<dbReference type="CDD" id="cd02257">
    <property type="entry name" value="Peptidase_C19"/>
    <property type="match status" value="1"/>
</dbReference>
<comment type="caution">
    <text evidence="10">The sequence shown here is derived from an EMBL/GenBank/DDBJ whole genome shotgun (WGS) entry which is preliminary data.</text>
</comment>
<proteinExistence type="inferred from homology"/>
<dbReference type="GO" id="GO:0016579">
    <property type="term" value="P:protein deubiquitination"/>
    <property type="evidence" value="ECO:0007669"/>
    <property type="project" value="InterPro"/>
</dbReference>
<feature type="compositionally biased region" description="Polar residues" evidence="8">
    <location>
        <begin position="216"/>
        <end position="228"/>
    </location>
</feature>
<keyword evidence="4" id="KW-0645">Protease</keyword>
<evidence type="ECO:0000256" key="5">
    <source>
        <dbReference type="ARBA" id="ARBA00022786"/>
    </source>
</evidence>
<feature type="compositionally biased region" description="Polar residues" evidence="8">
    <location>
        <begin position="553"/>
        <end position="578"/>
    </location>
</feature>
<dbReference type="InterPro" id="IPR018200">
    <property type="entry name" value="USP_CS"/>
</dbReference>
<sequence length="1062" mass="117733">MDYSVQADDILSIVIRQHAAGANMAGIGWDLAHVGIENERERLQFLDLTDATENDQSLIEQVLYSSDQFLEVPWYTRNSVTVDSPEGQDWSGSSYSPNIEPPQDIQENDRAHQGIQGRENENEQCDGQEEGTHPEQVSQQEQMPQGGMFSGHPPTSLPHQAQPMFQMYQMLPSLSNVYVSNVTANVNVHAPYVQPIPAPYGHQIPPQQQQPPPQQLFSHATPENNDQGTRSRRQRQKTDKKREGSFVQTNDVLSPSVDGHPPPQFRNIPPMAPYYLSGAPGGPVYMQHALLPVYPSPMFTPYSHTPGPMVYPHANNIDHGNEEYHDNFHQGGSDMVVMGCPIRSENTPRHSRDTDTSEQNYEVEQEQVVSGTVRLKPESESVQFQGDNAVNQIVQPTLPQQNGEHLENPSKGDLTASNYCRKEQEVEKKIEISKQVTPVEQTNKFLSARNEDPVKFSGETTGETVLQESKPNGELEFVNNVDNISVNNNEGLPIWGTGEDAVHARVPQRDANKTKSTVVSSEESGVASIPAVTLTSKEPLENTEFPVIGQNVKVRTSSEPEASSGGNQRTQSSGGKSWASLFNRSDQFGLSTTSDNRGRPLARVLPYHETNCSGVSPSDVSPASPGIKQEGVVPSKTKTPQTHEASSSNILNDPYLYNLGAFLCKYELEHKIVSLQPRGLTNRSNWCYVNAVLQSLIACPPFYNLLKALSAGVGKKGSNQTLIVDAMVEYANEFSPIPANARIGKREKSVRNKEDANAVEIVTGPAFEPSGIYKILDKVRGESSFNIEGRQEDAEEFLSCLLNGLNDEMFELMKMVGGNNALGLSNGDANGNVEGSVDDDDTEWNVMGPKNKSSVTRRAVCGKTPISDIFRGQFRSRVQRAGDQSTDTVQPFFTLQLDIEKANSVKDALELFMGKDPLEGVTCSRTHREVEAWTQTTLEDLPLVLILHLKCYDYKSDACSKIIKSVDFQVDLKIDGKLLSNRNKYTGKQRNYKLVAVVYHDGKEASKGHYVTDAYHVGYGCWLRYDDVIVRSVPESHVLKPRAPRVPYLLYYRRADTIGPTK</sequence>
<keyword evidence="6" id="KW-0378">Hydrolase</keyword>
<evidence type="ECO:0000256" key="3">
    <source>
        <dbReference type="ARBA" id="ARBA00012759"/>
    </source>
</evidence>